<gene>
    <name evidence="2" type="ORF">EJ05DRAFT_476534</name>
</gene>
<feature type="signal peptide" evidence="1">
    <location>
        <begin position="1"/>
        <end position="17"/>
    </location>
</feature>
<dbReference type="GO" id="GO:0005576">
    <property type="term" value="C:extracellular region"/>
    <property type="evidence" value="ECO:0007669"/>
    <property type="project" value="TreeGrafter"/>
</dbReference>
<dbReference type="InterPro" id="IPR021054">
    <property type="entry name" value="Cell_wall_mannoprotein_1"/>
</dbReference>
<dbReference type="GeneID" id="54485107"/>
<dbReference type="Pfam" id="PF12296">
    <property type="entry name" value="HsbA"/>
    <property type="match status" value="1"/>
</dbReference>
<keyword evidence="3" id="KW-1185">Reference proteome</keyword>
<feature type="chain" id="PRO_5025395882" evidence="1">
    <location>
        <begin position="18"/>
        <end position="122"/>
    </location>
</feature>
<dbReference type="AlphaFoldDB" id="A0A6A6W7U6"/>
<proteinExistence type="predicted"/>
<dbReference type="Proteomes" id="UP000799437">
    <property type="component" value="Unassembled WGS sequence"/>
</dbReference>
<keyword evidence="1" id="KW-0732">Signal</keyword>
<dbReference type="PANTHER" id="PTHR38123">
    <property type="entry name" value="CELL WALL SERINE-THREONINE-RICH GALACTOMANNOPROTEIN MP1 (AFU_ORTHOLOGUE AFUA_4G03240)"/>
    <property type="match status" value="1"/>
</dbReference>
<evidence type="ECO:0000313" key="2">
    <source>
        <dbReference type="EMBL" id="KAF2758279.1"/>
    </source>
</evidence>
<sequence>MKFATVLSLGLVGTAFAFPSTPVKREASLVQRDYPTISSAIADIQSKTSALDTQVKNYQTTANSAAVQSASDNVLASINNGNSKIAAGTSVTLAEAYQIGNQVDGLTKVYQLTIHRRWENCG</sequence>
<dbReference type="PANTHER" id="PTHR38123:SF6">
    <property type="entry name" value="CELL WALL SERINE-THREONINE-RICH GALACTOMANNOPROTEIN MP1 (AFU_ORTHOLOGUE AFUA_4G03240)"/>
    <property type="match status" value="1"/>
</dbReference>
<reference evidence="2" key="1">
    <citation type="journal article" date="2020" name="Stud. Mycol.">
        <title>101 Dothideomycetes genomes: a test case for predicting lifestyles and emergence of pathogens.</title>
        <authorList>
            <person name="Haridas S."/>
            <person name="Albert R."/>
            <person name="Binder M."/>
            <person name="Bloem J."/>
            <person name="Labutti K."/>
            <person name="Salamov A."/>
            <person name="Andreopoulos B."/>
            <person name="Baker S."/>
            <person name="Barry K."/>
            <person name="Bills G."/>
            <person name="Bluhm B."/>
            <person name="Cannon C."/>
            <person name="Castanera R."/>
            <person name="Culley D."/>
            <person name="Daum C."/>
            <person name="Ezra D."/>
            <person name="Gonzalez J."/>
            <person name="Henrissat B."/>
            <person name="Kuo A."/>
            <person name="Liang C."/>
            <person name="Lipzen A."/>
            <person name="Lutzoni F."/>
            <person name="Magnuson J."/>
            <person name="Mondo S."/>
            <person name="Nolan M."/>
            <person name="Ohm R."/>
            <person name="Pangilinan J."/>
            <person name="Park H.-J."/>
            <person name="Ramirez L."/>
            <person name="Alfaro M."/>
            <person name="Sun H."/>
            <person name="Tritt A."/>
            <person name="Yoshinaga Y."/>
            <person name="Zwiers L.-H."/>
            <person name="Turgeon B."/>
            <person name="Goodwin S."/>
            <person name="Spatafora J."/>
            <person name="Crous P."/>
            <person name="Grigoriev I."/>
        </authorList>
    </citation>
    <scope>NUCLEOTIDE SEQUENCE</scope>
    <source>
        <strain evidence="2">CBS 121739</strain>
    </source>
</reference>
<name>A0A6A6W7U6_9PEZI</name>
<protein>
    <submittedName>
        <fullName evidence="2">Uncharacterized protein</fullName>
    </submittedName>
</protein>
<dbReference type="OrthoDB" id="2422134at2759"/>
<accession>A0A6A6W7U6</accession>
<dbReference type="EMBL" id="ML996572">
    <property type="protein sequence ID" value="KAF2758279.1"/>
    <property type="molecule type" value="Genomic_DNA"/>
</dbReference>
<dbReference type="RefSeq" id="XP_033600730.1">
    <property type="nucleotide sequence ID" value="XM_033744053.1"/>
</dbReference>
<evidence type="ECO:0000313" key="3">
    <source>
        <dbReference type="Proteomes" id="UP000799437"/>
    </source>
</evidence>
<evidence type="ECO:0000256" key="1">
    <source>
        <dbReference type="SAM" id="SignalP"/>
    </source>
</evidence>
<organism evidence="2 3">
    <name type="scientific">Pseudovirgaria hyperparasitica</name>
    <dbReference type="NCBI Taxonomy" id="470096"/>
    <lineage>
        <taxon>Eukaryota</taxon>
        <taxon>Fungi</taxon>
        <taxon>Dikarya</taxon>
        <taxon>Ascomycota</taxon>
        <taxon>Pezizomycotina</taxon>
        <taxon>Dothideomycetes</taxon>
        <taxon>Dothideomycetes incertae sedis</taxon>
        <taxon>Acrospermales</taxon>
        <taxon>Acrospermaceae</taxon>
        <taxon>Pseudovirgaria</taxon>
    </lineage>
</organism>